<sequence length="173" mass="17379">MRVPGAVRIGVVGPDSDGATAEELQLAEEVGRLLAERGATVLCGGLGGVMEAACRAAVAHGGTTVGLLPDPDDSAANPYLTVALPTGIGELRNGLIVRASHAVISIGGSWGTLSEIALAVRTGTPCVALRSWQIVPRGRTASAPVPVDTAAEAVTAAYAAIGARTRPPDAEPR</sequence>
<dbReference type="AlphaFoldDB" id="A0A1M6P891"/>
<name>A0A1M6P891_PSETH</name>
<dbReference type="SUPFAM" id="SSF102405">
    <property type="entry name" value="MCP/YpsA-like"/>
    <property type="match status" value="1"/>
</dbReference>
<gene>
    <name evidence="1" type="ORF">SAMN05443637_102104</name>
</gene>
<dbReference type="InterPro" id="IPR052341">
    <property type="entry name" value="LOG_family_nucleotidases"/>
</dbReference>
<dbReference type="Gene3D" id="3.40.50.450">
    <property type="match status" value="1"/>
</dbReference>
<dbReference type="GO" id="GO:0005829">
    <property type="term" value="C:cytosol"/>
    <property type="evidence" value="ECO:0007669"/>
    <property type="project" value="TreeGrafter"/>
</dbReference>
<organism evidence="1 2">
    <name type="scientific">Pseudonocardia thermophila</name>
    <dbReference type="NCBI Taxonomy" id="1848"/>
    <lineage>
        <taxon>Bacteria</taxon>
        <taxon>Bacillati</taxon>
        <taxon>Actinomycetota</taxon>
        <taxon>Actinomycetes</taxon>
        <taxon>Pseudonocardiales</taxon>
        <taxon>Pseudonocardiaceae</taxon>
        <taxon>Pseudonocardia</taxon>
    </lineage>
</organism>
<dbReference type="Proteomes" id="UP000184363">
    <property type="component" value="Unassembled WGS sequence"/>
</dbReference>
<reference evidence="1 2" key="1">
    <citation type="submission" date="2016-11" db="EMBL/GenBank/DDBJ databases">
        <authorList>
            <person name="Jaros S."/>
            <person name="Januszkiewicz K."/>
            <person name="Wedrychowicz H."/>
        </authorList>
    </citation>
    <scope>NUCLEOTIDE SEQUENCE [LARGE SCALE GENOMIC DNA]</scope>
    <source>
        <strain evidence="1 2">DSM 43832</strain>
    </source>
</reference>
<dbReference type="PANTHER" id="PTHR43393:SF3">
    <property type="entry name" value="LYSINE DECARBOXYLASE-LIKE PROTEIN"/>
    <property type="match status" value="1"/>
</dbReference>
<dbReference type="RefSeq" id="WP_073455256.1">
    <property type="nucleotide sequence ID" value="NZ_CALGVN010000053.1"/>
</dbReference>
<evidence type="ECO:0000313" key="1">
    <source>
        <dbReference type="EMBL" id="SHK04119.1"/>
    </source>
</evidence>
<proteinExistence type="predicted"/>
<dbReference type="OrthoDB" id="9794039at2"/>
<dbReference type="PANTHER" id="PTHR43393">
    <property type="entry name" value="CYTOKININ RIBOSIDE 5'-MONOPHOSPHATE PHOSPHORIBOHYDROLASE"/>
    <property type="match status" value="1"/>
</dbReference>
<dbReference type="Pfam" id="PF18306">
    <property type="entry name" value="LDcluster4"/>
    <property type="match status" value="1"/>
</dbReference>
<dbReference type="NCBIfam" id="TIGR00725">
    <property type="entry name" value="TIGR00725 family protein"/>
    <property type="match status" value="1"/>
</dbReference>
<evidence type="ECO:0000313" key="2">
    <source>
        <dbReference type="Proteomes" id="UP000184363"/>
    </source>
</evidence>
<accession>A0A1M6P891</accession>
<dbReference type="InterPro" id="IPR041164">
    <property type="entry name" value="LDcluster4"/>
</dbReference>
<protein>
    <recommendedName>
        <fullName evidence="3">TIGR00725 family protein</fullName>
    </recommendedName>
</protein>
<dbReference type="STRING" id="1848.SAMN05443637_102104"/>
<keyword evidence="2" id="KW-1185">Reference proteome</keyword>
<dbReference type="EMBL" id="FRAP01000002">
    <property type="protein sequence ID" value="SHK04119.1"/>
    <property type="molecule type" value="Genomic_DNA"/>
</dbReference>
<dbReference type="InterPro" id="IPR005268">
    <property type="entry name" value="CHP00725"/>
</dbReference>
<evidence type="ECO:0008006" key="3">
    <source>
        <dbReference type="Google" id="ProtNLM"/>
    </source>
</evidence>